<sequence length="547" mass="61980">LVEDRIPCVGKLDMWMDIPISKINSIDNFLYLYRSNIALDLDLDIYNYDTTGWLQLKSNIGTGWVSGSYILTDPYISSTDHIKIRFQSAVSVSGWTILMDQIAVEYDTIYTISKKNNDAIDGYIYMQTDTTETLKIRSLNNLNLNLLAGDKIEIGFSTTSANKMDLNLLNSGIEQRSFEISPQGNSNFAYHVVILNIDSSYTIDQLEFEGIFVDTKNLVVQYIKISRFGDVLLQDDADMYVSFSSTTNDRSDWLRVTDFGFNLPSGSIIEGIQVEMDREATLSSTITDGELYLRTSSGQVGINKATTDWWDNIDDDTYTVYGGSSDLWGASWTFADINSNNFGIDLYVNYTGSSTVDARIDHIRVKAYYRQPSSVLDIDATFSLNSLTIEDTLESTELQYAYKTDGTQLVGLHAWNYNTGTWNLVDNDVYNSFIPAHSYLIGSDYIDLNFNITFKLNGTGNVDTFNFYLDQFVVNYTYTRTTGPLNANIVKTIADPFLNRYGSFPNYQKLYNISVEFDYTFTKNNSLYSDLAKFDIIYGTSQDSFNL</sequence>
<comment type="caution">
    <text evidence="1">The sequence shown here is derived from an EMBL/GenBank/DDBJ whole genome shotgun (WGS) entry which is preliminary data.</text>
</comment>
<dbReference type="EMBL" id="LAZR01001530">
    <property type="protein sequence ID" value="KKN43165.1"/>
    <property type="molecule type" value="Genomic_DNA"/>
</dbReference>
<dbReference type="AlphaFoldDB" id="A0A0F9QGG7"/>
<organism evidence="1">
    <name type="scientific">marine sediment metagenome</name>
    <dbReference type="NCBI Taxonomy" id="412755"/>
    <lineage>
        <taxon>unclassified sequences</taxon>
        <taxon>metagenomes</taxon>
        <taxon>ecological metagenomes</taxon>
    </lineage>
</organism>
<name>A0A0F9QGG7_9ZZZZ</name>
<gene>
    <name evidence="1" type="ORF">LCGC14_0705910</name>
</gene>
<reference evidence="1" key="1">
    <citation type="journal article" date="2015" name="Nature">
        <title>Complex archaea that bridge the gap between prokaryotes and eukaryotes.</title>
        <authorList>
            <person name="Spang A."/>
            <person name="Saw J.H."/>
            <person name="Jorgensen S.L."/>
            <person name="Zaremba-Niedzwiedzka K."/>
            <person name="Martijn J."/>
            <person name="Lind A.E."/>
            <person name="van Eijk R."/>
            <person name="Schleper C."/>
            <person name="Guy L."/>
            <person name="Ettema T.J."/>
        </authorList>
    </citation>
    <scope>NUCLEOTIDE SEQUENCE</scope>
</reference>
<proteinExistence type="predicted"/>
<accession>A0A0F9QGG7</accession>
<feature type="non-terminal residue" evidence="1">
    <location>
        <position position="1"/>
    </location>
</feature>
<evidence type="ECO:0000313" key="1">
    <source>
        <dbReference type="EMBL" id="KKN43165.1"/>
    </source>
</evidence>
<protein>
    <submittedName>
        <fullName evidence="1">Uncharacterized protein</fullName>
    </submittedName>
</protein>